<accession>A0A9P4S7T0</accession>
<organism evidence="2 3">
    <name type="scientific">Patellaria atrata CBS 101060</name>
    <dbReference type="NCBI Taxonomy" id="1346257"/>
    <lineage>
        <taxon>Eukaryota</taxon>
        <taxon>Fungi</taxon>
        <taxon>Dikarya</taxon>
        <taxon>Ascomycota</taxon>
        <taxon>Pezizomycotina</taxon>
        <taxon>Dothideomycetes</taxon>
        <taxon>Dothideomycetes incertae sedis</taxon>
        <taxon>Patellariales</taxon>
        <taxon>Patellariaceae</taxon>
        <taxon>Patellaria</taxon>
    </lineage>
</organism>
<sequence>MSSQWERLHSNFCSTLQATDVSSPVLDHHSKSATSEKGYEPIPKKSLNNSSEYPERETLGSLPGNHETTTHERGAPVSQNSDASSLVVTSANQATTEKSPGLWQAMKPTKCRPVAAANSPQGAAQSTVREIPSLRLQTTESKLKYKTHSSLFR</sequence>
<keyword evidence="3" id="KW-1185">Reference proteome</keyword>
<feature type="compositionally biased region" description="Polar residues" evidence="1">
    <location>
        <begin position="77"/>
        <end position="98"/>
    </location>
</feature>
<feature type="compositionally biased region" description="Polar residues" evidence="1">
    <location>
        <begin position="118"/>
        <end position="128"/>
    </location>
</feature>
<gene>
    <name evidence="2" type="ORF">M501DRAFT_1017986</name>
</gene>
<feature type="region of interest" description="Disordered" evidence="1">
    <location>
        <begin position="17"/>
        <end position="135"/>
    </location>
</feature>
<evidence type="ECO:0000256" key="1">
    <source>
        <dbReference type="SAM" id="MobiDB-lite"/>
    </source>
</evidence>
<name>A0A9P4S7T0_9PEZI</name>
<dbReference type="AlphaFoldDB" id="A0A9P4S7T0"/>
<proteinExistence type="predicted"/>
<evidence type="ECO:0000313" key="2">
    <source>
        <dbReference type="EMBL" id="KAF2837610.1"/>
    </source>
</evidence>
<evidence type="ECO:0000313" key="3">
    <source>
        <dbReference type="Proteomes" id="UP000799429"/>
    </source>
</evidence>
<comment type="caution">
    <text evidence="2">The sequence shown here is derived from an EMBL/GenBank/DDBJ whole genome shotgun (WGS) entry which is preliminary data.</text>
</comment>
<dbReference type="EMBL" id="MU006099">
    <property type="protein sequence ID" value="KAF2837610.1"/>
    <property type="molecule type" value="Genomic_DNA"/>
</dbReference>
<dbReference type="Proteomes" id="UP000799429">
    <property type="component" value="Unassembled WGS sequence"/>
</dbReference>
<protein>
    <submittedName>
        <fullName evidence="2">Uncharacterized protein</fullName>
    </submittedName>
</protein>
<reference evidence="2" key="1">
    <citation type="journal article" date="2020" name="Stud. Mycol.">
        <title>101 Dothideomycetes genomes: a test case for predicting lifestyles and emergence of pathogens.</title>
        <authorList>
            <person name="Haridas S."/>
            <person name="Albert R."/>
            <person name="Binder M."/>
            <person name="Bloem J."/>
            <person name="Labutti K."/>
            <person name="Salamov A."/>
            <person name="Andreopoulos B."/>
            <person name="Baker S."/>
            <person name="Barry K."/>
            <person name="Bills G."/>
            <person name="Bluhm B."/>
            <person name="Cannon C."/>
            <person name="Castanera R."/>
            <person name="Culley D."/>
            <person name="Daum C."/>
            <person name="Ezra D."/>
            <person name="Gonzalez J."/>
            <person name="Henrissat B."/>
            <person name="Kuo A."/>
            <person name="Liang C."/>
            <person name="Lipzen A."/>
            <person name="Lutzoni F."/>
            <person name="Magnuson J."/>
            <person name="Mondo S."/>
            <person name="Nolan M."/>
            <person name="Ohm R."/>
            <person name="Pangilinan J."/>
            <person name="Park H.-J."/>
            <person name="Ramirez L."/>
            <person name="Alfaro M."/>
            <person name="Sun H."/>
            <person name="Tritt A."/>
            <person name="Yoshinaga Y."/>
            <person name="Zwiers L.-H."/>
            <person name="Turgeon B."/>
            <person name="Goodwin S."/>
            <person name="Spatafora J."/>
            <person name="Crous P."/>
            <person name="Grigoriev I."/>
        </authorList>
    </citation>
    <scope>NUCLEOTIDE SEQUENCE</scope>
    <source>
        <strain evidence="2">CBS 101060</strain>
    </source>
</reference>